<dbReference type="AlphaFoldDB" id="A0A1L8WPQ2"/>
<proteinExistence type="predicted"/>
<dbReference type="GO" id="GO:0016757">
    <property type="term" value="F:glycosyltransferase activity"/>
    <property type="evidence" value="ECO:0007669"/>
    <property type="project" value="InterPro"/>
</dbReference>
<evidence type="ECO:0000313" key="3">
    <source>
        <dbReference type="EMBL" id="OJG82993.1"/>
    </source>
</evidence>
<dbReference type="InterPro" id="IPR028098">
    <property type="entry name" value="Glyco_trans_4-like_N"/>
</dbReference>
<dbReference type="EMBL" id="JXLB01000006">
    <property type="protein sequence ID" value="OJG82993.1"/>
    <property type="molecule type" value="Genomic_DNA"/>
</dbReference>
<dbReference type="SUPFAM" id="SSF53756">
    <property type="entry name" value="UDP-Glycosyltransferase/glycogen phosphorylase"/>
    <property type="match status" value="1"/>
</dbReference>
<evidence type="ECO:0000313" key="4">
    <source>
        <dbReference type="Proteomes" id="UP000182152"/>
    </source>
</evidence>
<dbReference type="PANTHER" id="PTHR12526">
    <property type="entry name" value="GLYCOSYLTRANSFERASE"/>
    <property type="match status" value="1"/>
</dbReference>
<keyword evidence="3" id="KW-0808">Transferase</keyword>
<dbReference type="STRING" id="150033.RV14_GL001996"/>
<dbReference type="Pfam" id="PF00534">
    <property type="entry name" value="Glycos_transf_1"/>
    <property type="match status" value="1"/>
</dbReference>
<evidence type="ECO:0000259" key="1">
    <source>
        <dbReference type="Pfam" id="PF00534"/>
    </source>
</evidence>
<sequence>MAYKKIKKVVEDNHIEVIHTHTPIASMVTRLACKKMAVKIYYTAHGFHFYKGAPLFNWLTYYPIEKYLSKYTNKMITINHEDYFLALQKFASEKTYLINGVGIPVETYENIQVEEKLKKNELGVCQSNTKILLSVGELNKNKNHEQVIEVLKDFKDQNFQYFICGTGPLKQALKQKIKKLGLEEKIKLLGYRKDIIEMMKISDLFIFPSLREGLPVSIMEAMSVGVPVVASNIRGNKDLIFDGVTGKLFDVNQSKELHKIFCTFFSGELPLMKYSNGASDNIQHFSERVVIKQIVEIYET</sequence>
<accession>A0A1L8WPQ2</accession>
<organism evidence="3 4">
    <name type="scientific">Enterococcus ratti</name>
    <dbReference type="NCBI Taxonomy" id="150033"/>
    <lineage>
        <taxon>Bacteria</taxon>
        <taxon>Bacillati</taxon>
        <taxon>Bacillota</taxon>
        <taxon>Bacilli</taxon>
        <taxon>Lactobacillales</taxon>
        <taxon>Enterococcaceae</taxon>
        <taxon>Enterococcus</taxon>
    </lineage>
</organism>
<protein>
    <submittedName>
        <fullName evidence="3">Group 1 glycosyl transferase</fullName>
    </submittedName>
</protein>
<feature type="domain" description="Glycosyl transferase family 1" evidence="1">
    <location>
        <begin position="127"/>
        <end position="264"/>
    </location>
</feature>
<feature type="domain" description="Glycosyltransferase subfamily 4-like N-terminal" evidence="2">
    <location>
        <begin position="3"/>
        <end position="79"/>
    </location>
</feature>
<dbReference type="Pfam" id="PF13477">
    <property type="entry name" value="Glyco_trans_4_2"/>
    <property type="match status" value="1"/>
</dbReference>
<reference evidence="3 4" key="1">
    <citation type="submission" date="2014-12" db="EMBL/GenBank/DDBJ databases">
        <title>Draft genome sequences of 29 type strains of Enterococci.</title>
        <authorList>
            <person name="Zhong Z."/>
            <person name="Sun Z."/>
            <person name="Liu W."/>
            <person name="Zhang W."/>
            <person name="Zhang H."/>
        </authorList>
    </citation>
    <scope>NUCLEOTIDE SEQUENCE [LARGE SCALE GENOMIC DNA]</scope>
    <source>
        <strain evidence="3 4">DSM 15687</strain>
    </source>
</reference>
<evidence type="ECO:0000259" key="2">
    <source>
        <dbReference type="Pfam" id="PF13477"/>
    </source>
</evidence>
<dbReference type="PANTHER" id="PTHR12526:SF630">
    <property type="entry name" value="GLYCOSYLTRANSFERASE"/>
    <property type="match status" value="1"/>
</dbReference>
<dbReference type="Proteomes" id="UP000182152">
    <property type="component" value="Unassembled WGS sequence"/>
</dbReference>
<gene>
    <name evidence="3" type="ORF">RV14_GL001996</name>
</gene>
<comment type="caution">
    <text evidence="3">The sequence shown here is derived from an EMBL/GenBank/DDBJ whole genome shotgun (WGS) entry which is preliminary data.</text>
</comment>
<keyword evidence="4" id="KW-1185">Reference proteome</keyword>
<dbReference type="InterPro" id="IPR001296">
    <property type="entry name" value="Glyco_trans_1"/>
</dbReference>
<dbReference type="Gene3D" id="3.40.50.2000">
    <property type="entry name" value="Glycogen Phosphorylase B"/>
    <property type="match status" value="2"/>
</dbReference>
<name>A0A1L8WPQ2_9ENTE</name>